<dbReference type="EMBL" id="QGKW02001940">
    <property type="protein sequence ID" value="KAF2555311.1"/>
    <property type="molecule type" value="Genomic_DNA"/>
</dbReference>
<protein>
    <submittedName>
        <fullName evidence="1">Uncharacterized protein</fullName>
    </submittedName>
</protein>
<name>A0A8S9H8B5_BRACR</name>
<proteinExistence type="predicted"/>
<dbReference type="AlphaFoldDB" id="A0A8S9H8B5"/>
<evidence type="ECO:0000313" key="2">
    <source>
        <dbReference type="Proteomes" id="UP000712281"/>
    </source>
</evidence>
<sequence>MARRRHKVNDDVNRLKEILGTVPPACCMELPYFHGKKRGYDGDYLAAVKGWSECSREENLCMYSSVETWGLEGFDCSGYGVVSRRGGGGMPWKRRRSLLD</sequence>
<organism evidence="1 2">
    <name type="scientific">Brassica cretica</name>
    <name type="common">Mustard</name>
    <dbReference type="NCBI Taxonomy" id="69181"/>
    <lineage>
        <taxon>Eukaryota</taxon>
        <taxon>Viridiplantae</taxon>
        <taxon>Streptophyta</taxon>
        <taxon>Embryophyta</taxon>
        <taxon>Tracheophyta</taxon>
        <taxon>Spermatophyta</taxon>
        <taxon>Magnoliopsida</taxon>
        <taxon>eudicotyledons</taxon>
        <taxon>Gunneridae</taxon>
        <taxon>Pentapetalae</taxon>
        <taxon>rosids</taxon>
        <taxon>malvids</taxon>
        <taxon>Brassicales</taxon>
        <taxon>Brassicaceae</taxon>
        <taxon>Brassiceae</taxon>
        <taxon>Brassica</taxon>
    </lineage>
</organism>
<dbReference type="Proteomes" id="UP000712281">
    <property type="component" value="Unassembled WGS sequence"/>
</dbReference>
<reference evidence="1" key="1">
    <citation type="submission" date="2019-12" db="EMBL/GenBank/DDBJ databases">
        <title>Genome sequencing and annotation of Brassica cretica.</title>
        <authorList>
            <person name="Studholme D.J."/>
            <person name="Sarris P.F."/>
        </authorList>
    </citation>
    <scope>NUCLEOTIDE SEQUENCE</scope>
    <source>
        <strain evidence="1">PFS-001/15</strain>
        <tissue evidence="1">Leaf</tissue>
    </source>
</reference>
<gene>
    <name evidence="1" type="ORF">F2Q68_00017564</name>
</gene>
<comment type="caution">
    <text evidence="1">The sequence shown here is derived from an EMBL/GenBank/DDBJ whole genome shotgun (WGS) entry which is preliminary data.</text>
</comment>
<evidence type="ECO:0000313" key="1">
    <source>
        <dbReference type="EMBL" id="KAF2555311.1"/>
    </source>
</evidence>
<accession>A0A8S9H8B5</accession>